<dbReference type="GO" id="GO:0008168">
    <property type="term" value="F:methyltransferase activity"/>
    <property type="evidence" value="ECO:0007669"/>
    <property type="project" value="UniProtKB-KW"/>
</dbReference>
<keyword evidence="4 10" id="KW-0808">Transferase</keyword>
<dbReference type="InterPro" id="IPR014777">
    <property type="entry name" value="4pyrrole_Mease_sub1"/>
</dbReference>
<reference evidence="10 11" key="1">
    <citation type="submission" date="2017-09" db="EMBL/GenBank/DDBJ databases">
        <title>Biodiversity and function of Thalassospira species in the particle-attached aromatic-hydrocarbon-degrading consortia from the surface seawater of the South China Sea.</title>
        <authorList>
            <person name="Dong C."/>
            <person name="Liu R."/>
            <person name="Shao Z."/>
        </authorList>
    </citation>
    <scope>NUCLEOTIDE SEQUENCE [LARGE SCALE GENOMIC DNA]</scope>
    <source>
        <strain evidence="10 11">CSC1P2</strain>
    </source>
</reference>
<evidence type="ECO:0000256" key="2">
    <source>
        <dbReference type="ARBA" id="ARBA00022573"/>
    </source>
</evidence>
<dbReference type="PANTHER" id="PTHR47036">
    <property type="entry name" value="COBALT-FACTOR III C(17)-METHYLTRANSFERASE-RELATED"/>
    <property type="match status" value="1"/>
</dbReference>
<dbReference type="UniPathway" id="UPA00148"/>
<dbReference type="AlphaFoldDB" id="A0A2N3KWF6"/>
<dbReference type="InterPro" id="IPR014776">
    <property type="entry name" value="4pyrrole_Mease_sub2"/>
</dbReference>
<dbReference type="Pfam" id="PF01890">
    <property type="entry name" value="CbiG_C"/>
    <property type="match status" value="1"/>
</dbReference>
<protein>
    <submittedName>
        <fullName evidence="10">Precorrin-3B C(17)-methyltransferase</fullName>
    </submittedName>
</protein>
<dbReference type="CDD" id="cd11646">
    <property type="entry name" value="Precorrin_3B_C17_MT"/>
    <property type="match status" value="1"/>
</dbReference>
<dbReference type="InterPro" id="IPR036518">
    <property type="entry name" value="CobE/GbiG_C_sf"/>
</dbReference>
<keyword evidence="2" id="KW-0169">Cobalamin biosynthesis</keyword>
<dbReference type="InterPro" id="IPR002750">
    <property type="entry name" value="CobE/GbiG_C"/>
</dbReference>
<evidence type="ECO:0000259" key="7">
    <source>
        <dbReference type="Pfam" id="PF00590"/>
    </source>
</evidence>
<evidence type="ECO:0000256" key="1">
    <source>
        <dbReference type="ARBA" id="ARBA00004953"/>
    </source>
</evidence>
<evidence type="ECO:0000256" key="4">
    <source>
        <dbReference type="ARBA" id="ARBA00022679"/>
    </source>
</evidence>
<accession>A0A2N3KWF6</accession>
<dbReference type="InterPro" id="IPR051810">
    <property type="entry name" value="Precorrin_MeTrfase"/>
</dbReference>
<evidence type="ECO:0000313" key="11">
    <source>
        <dbReference type="Proteomes" id="UP000233597"/>
    </source>
</evidence>
<dbReference type="EMBL" id="NWTK01000004">
    <property type="protein sequence ID" value="PKR54847.1"/>
    <property type="molecule type" value="Genomic_DNA"/>
</dbReference>
<dbReference type="Gene3D" id="3.30.420.180">
    <property type="entry name" value="CobE/GbiG C-terminal domain"/>
    <property type="match status" value="1"/>
</dbReference>
<dbReference type="InterPro" id="IPR035996">
    <property type="entry name" value="4pyrrol_Methylase_sf"/>
</dbReference>
<dbReference type="InterPro" id="IPR021744">
    <property type="entry name" value="CbiG_N"/>
</dbReference>
<evidence type="ECO:0000256" key="5">
    <source>
        <dbReference type="ARBA" id="ARBA00022691"/>
    </source>
</evidence>
<dbReference type="InterPro" id="IPR038029">
    <property type="entry name" value="GbiG_N_sf"/>
</dbReference>
<dbReference type="InterPro" id="IPR006363">
    <property type="entry name" value="Cbl_synth_CobJ/CibH_dom"/>
</dbReference>
<dbReference type="NCBIfam" id="TIGR01466">
    <property type="entry name" value="cobJ_cbiH"/>
    <property type="match status" value="1"/>
</dbReference>
<dbReference type="GO" id="GO:0032259">
    <property type="term" value="P:methylation"/>
    <property type="evidence" value="ECO:0007669"/>
    <property type="project" value="UniProtKB-KW"/>
</dbReference>
<dbReference type="Gene3D" id="3.40.50.11220">
    <property type="match status" value="1"/>
</dbReference>
<dbReference type="Pfam" id="PF00590">
    <property type="entry name" value="TP_methylase"/>
    <property type="match status" value="1"/>
</dbReference>
<dbReference type="Proteomes" id="UP000233597">
    <property type="component" value="Unassembled WGS sequence"/>
</dbReference>
<name>A0A2N3KWF6_9PROT</name>
<dbReference type="Gene3D" id="3.40.1010.10">
    <property type="entry name" value="Cobalt-precorrin-4 Transmethylase, Domain 1"/>
    <property type="match status" value="1"/>
</dbReference>
<feature type="compositionally biased region" description="Low complexity" evidence="6">
    <location>
        <begin position="642"/>
        <end position="652"/>
    </location>
</feature>
<feature type="domain" description="Cobalamin synthesis G N-terminal" evidence="9">
    <location>
        <begin position="76"/>
        <end position="155"/>
    </location>
</feature>
<dbReference type="Pfam" id="PF11760">
    <property type="entry name" value="CbiG_N"/>
    <property type="match status" value="1"/>
</dbReference>
<comment type="caution">
    <text evidence="10">The sequence shown here is derived from an EMBL/GenBank/DDBJ whole genome shotgun (WGS) entry which is preliminary data.</text>
</comment>
<evidence type="ECO:0000259" key="8">
    <source>
        <dbReference type="Pfam" id="PF01890"/>
    </source>
</evidence>
<gene>
    <name evidence="10" type="primary">cobJ</name>
    <name evidence="10" type="ORF">COO20_08525</name>
</gene>
<feature type="compositionally biased region" description="Polar residues" evidence="6">
    <location>
        <begin position="653"/>
        <end position="668"/>
    </location>
</feature>
<dbReference type="SUPFAM" id="SSF53790">
    <property type="entry name" value="Tetrapyrrole methylase"/>
    <property type="match status" value="1"/>
</dbReference>
<keyword evidence="5" id="KW-0949">S-adenosyl-L-methionine</keyword>
<evidence type="ECO:0000313" key="10">
    <source>
        <dbReference type="EMBL" id="PKR54847.1"/>
    </source>
</evidence>
<dbReference type="Gene3D" id="3.30.950.10">
    <property type="entry name" value="Methyltransferase, Cobalt-precorrin-4 Transmethylase, Domain 2"/>
    <property type="match status" value="1"/>
</dbReference>
<evidence type="ECO:0000256" key="6">
    <source>
        <dbReference type="SAM" id="MobiDB-lite"/>
    </source>
</evidence>
<dbReference type="GO" id="GO:0009236">
    <property type="term" value="P:cobalamin biosynthetic process"/>
    <property type="evidence" value="ECO:0007669"/>
    <property type="project" value="UniProtKB-UniPathway"/>
</dbReference>
<feature type="domain" description="CobE/GbiG C-terminal" evidence="8">
    <location>
        <begin position="245"/>
        <end position="364"/>
    </location>
</feature>
<sequence>MTTNPTNSTIPATANGADPMLPTDPIAPIAVICLTQRALPTAKRIASVLRGASLHGLRTRVSTREVDIAFDDTIAHLQQTFAADHVIIGVCASGILIRALAPLLAGKWQDAAVIAVDEAGENFIPLLGGHHGGNKLARDLAEKLGARAAITTPGDAALGLALDEPPIGWKLADKAAVKPATAALLAGASAKITIDAGSAAWLTNSAIPRDESGTVALHVTARAQTTILADQAGELAPVTFHPPVLALGVGCERNCEPAELIDLAEKTLADAGLSASAVACVTSIDLKADEPAVHALARHMGVPARFFTAAELEEQAPRLQTPSDIVFAETGCHGVAEGAALATVGEDGTLIVAKQKSKRATCAIGQSKEDITPQTTGRGQGRLSIVGIGPGQASWRSPEASTLIAQASDIVGYQMYLDLLGDLITGKELHHSDLGAEEARARHALELAAEGRDVALIGSGDAGIYALATLVFELLDREDKAAWNRVAIQVSPGISALQAAASRIGAPLGHDFCAISLSDLLTPREDILRRIAAAAAGDFVIAFYNPVSKRRRDLLATARDMLLDNRPADTPVILGRQLGRPDQEITVVPLSKLEVDMVDMLTTVLVGSSNSKHIIRGMGEWVYTPRGYAKKGADAANAPVHSSTGSTSIGTTPGQSPNTGNATATGKE</sequence>
<organism evidence="10 11">
    <name type="scientific">Thalassospira marina</name>
    <dbReference type="NCBI Taxonomy" id="2048283"/>
    <lineage>
        <taxon>Bacteria</taxon>
        <taxon>Pseudomonadati</taxon>
        <taxon>Pseudomonadota</taxon>
        <taxon>Alphaproteobacteria</taxon>
        <taxon>Rhodospirillales</taxon>
        <taxon>Thalassospiraceae</taxon>
        <taxon>Thalassospira</taxon>
    </lineage>
</organism>
<dbReference type="SUPFAM" id="SSF159664">
    <property type="entry name" value="CobE/GbiG C-terminal domain-like"/>
    <property type="match status" value="1"/>
</dbReference>
<dbReference type="OrthoDB" id="9772960at2"/>
<dbReference type="SUPFAM" id="SSF159672">
    <property type="entry name" value="CbiG N-terminal domain-like"/>
    <property type="match status" value="1"/>
</dbReference>
<comment type="pathway">
    <text evidence="1">Cofactor biosynthesis; adenosylcobalamin biosynthesis.</text>
</comment>
<dbReference type="RefSeq" id="WP_101265639.1">
    <property type="nucleotide sequence ID" value="NZ_NWTK01000004.1"/>
</dbReference>
<evidence type="ECO:0000259" key="9">
    <source>
        <dbReference type="Pfam" id="PF11760"/>
    </source>
</evidence>
<proteinExistence type="predicted"/>
<feature type="domain" description="Tetrapyrrole methylase" evidence="7">
    <location>
        <begin position="383"/>
        <end position="593"/>
    </location>
</feature>
<dbReference type="PANTHER" id="PTHR47036:SF1">
    <property type="entry name" value="COBALT-FACTOR III C(17)-METHYLTRANSFERASE-RELATED"/>
    <property type="match status" value="1"/>
</dbReference>
<feature type="region of interest" description="Disordered" evidence="6">
    <location>
        <begin position="633"/>
        <end position="668"/>
    </location>
</feature>
<keyword evidence="3 10" id="KW-0489">Methyltransferase</keyword>
<dbReference type="InterPro" id="IPR000878">
    <property type="entry name" value="4pyrrol_Mease"/>
</dbReference>
<evidence type="ECO:0000256" key="3">
    <source>
        <dbReference type="ARBA" id="ARBA00022603"/>
    </source>
</evidence>